<keyword evidence="7" id="KW-0448">Lipopolysaccharide biosynthesis</keyword>
<evidence type="ECO:0000256" key="3">
    <source>
        <dbReference type="ARBA" id="ARBA00022475"/>
    </source>
</evidence>
<dbReference type="Proteomes" id="UP001365405">
    <property type="component" value="Unassembled WGS sequence"/>
</dbReference>
<dbReference type="EC" id="2.4.99.23" evidence="10"/>
<dbReference type="Gene3D" id="3.40.50.2000">
    <property type="entry name" value="Glycogen Phosphorylase B"/>
    <property type="match status" value="2"/>
</dbReference>
<keyword evidence="8" id="KW-0472">Membrane</keyword>
<evidence type="ECO:0000256" key="13">
    <source>
        <dbReference type="ARBA" id="ARBA00049201"/>
    </source>
</evidence>
<comment type="caution">
    <text evidence="14">The sequence shown here is derived from an EMBL/GenBank/DDBJ whole genome shotgun (WGS) entry which is preliminary data.</text>
</comment>
<proteinExistence type="inferred from homology"/>
<evidence type="ECO:0000256" key="12">
    <source>
        <dbReference type="ARBA" id="ARBA00044330"/>
    </source>
</evidence>
<protein>
    <recommendedName>
        <fullName evidence="11">Lipopolysaccharide heptosyltransferase 1</fullName>
        <ecNumber evidence="10">2.4.99.23</ecNumber>
    </recommendedName>
    <alternativeName>
        <fullName evidence="12">ADP-heptose:lipopolysaccharide heptosyltransferase I</fullName>
    </alternativeName>
</protein>
<dbReference type="NCBIfam" id="TIGR02193">
    <property type="entry name" value="heptsyl_trn_I"/>
    <property type="match status" value="1"/>
</dbReference>
<comment type="similarity">
    <text evidence="9">Belongs to the glycosyltransferase 9 family.</text>
</comment>
<evidence type="ECO:0000256" key="4">
    <source>
        <dbReference type="ARBA" id="ARBA00022519"/>
    </source>
</evidence>
<dbReference type="RefSeq" id="WP_341408850.1">
    <property type="nucleotide sequence ID" value="NZ_JBBUTH010000001.1"/>
</dbReference>
<dbReference type="PANTHER" id="PTHR30160:SF19">
    <property type="entry name" value="LIPOPOLYSACCHARIDE HEPTOSYLTRANSFERASE 1"/>
    <property type="match status" value="1"/>
</dbReference>
<evidence type="ECO:0000313" key="14">
    <source>
        <dbReference type="EMBL" id="MEK8049180.1"/>
    </source>
</evidence>
<dbReference type="CDD" id="cd03789">
    <property type="entry name" value="GT9_LPS_heptosyltransferase"/>
    <property type="match status" value="1"/>
</dbReference>
<keyword evidence="4" id="KW-0997">Cell inner membrane</keyword>
<keyword evidence="5" id="KW-0328">Glycosyltransferase</keyword>
<reference evidence="14 15" key="1">
    <citation type="submission" date="2024-04" db="EMBL/GenBank/DDBJ databases">
        <title>Novel species of the genus Ideonella isolated from streams.</title>
        <authorList>
            <person name="Lu H."/>
        </authorList>
    </citation>
    <scope>NUCLEOTIDE SEQUENCE [LARGE SCALE GENOMIC DNA]</scope>
    <source>
        <strain evidence="14 15">DXS22W</strain>
    </source>
</reference>
<evidence type="ECO:0000256" key="2">
    <source>
        <dbReference type="ARBA" id="ARBA00004713"/>
    </source>
</evidence>
<organism evidence="14 15">
    <name type="scientific">Pseudaquabacterium inlustre</name>
    <dbReference type="NCBI Taxonomy" id="2984192"/>
    <lineage>
        <taxon>Bacteria</taxon>
        <taxon>Pseudomonadati</taxon>
        <taxon>Pseudomonadota</taxon>
        <taxon>Betaproteobacteria</taxon>
        <taxon>Burkholderiales</taxon>
        <taxon>Sphaerotilaceae</taxon>
        <taxon>Pseudaquabacterium</taxon>
    </lineage>
</organism>
<name>A0ABU9CBC3_9BURK</name>
<evidence type="ECO:0000256" key="1">
    <source>
        <dbReference type="ARBA" id="ARBA00004515"/>
    </source>
</evidence>
<accession>A0ABU9CBC3</accession>
<dbReference type="InterPro" id="IPR011908">
    <property type="entry name" value="LipoPS_heptosylTferase-I"/>
</dbReference>
<comment type="catalytic activity">
    <reaction evidence="13">
        <text>an alpha-Kdo-(2-&gt;4)-alpha-Kdo-(2-&gt;6)-lipid A + ADP-L-glycero-beta-D-manno-heptose = an L-alpha-D-Hep-(1-&gt;5)-[alpha-Kdo-(2-&gt;4)]-alpha-Kdo-(2-&gt;6)-lipid A + ADP + H(+)</text>
        <dbReference type="Rhea" id="RHEA:74067"/>
        <dbReference type="ChEBI" id="CHEBI:15378"/>
        <dbReference type="ChEBI" id="CHEBI:61506"/>
        <dbReference type="ChEBI" id="CHEBI:176431"/>
        <dbReference type="ChEBI" id="CHEBI:193068"/>
        <dbReference type="ChEBI" id="CHEBI:456216"/>
        <dbReference type="EC" id="2.4.99.23"/>
    </reaction>
</comment>
<evidence type="ECO:0000313" key="15">
    <source>
        <dbReference type="Proteomes" id="UP001365405"/>
    </source>
</evidence>
<evidence type="ECO:0000256" key="6">
    <source>
        <dbReference type="ARBA" id="ARBA00022679"/>
    </source>
</evidence>
<evidence type="ECO:0000256" key="8">
    <source>
        <dbReference type="ARBA" id="ARBA00023136"/>
    </source>
</evidence>
<sequence>MNLNSGRILIVKTTSMGDVVHALPAISDIRRYRPGLTIDWVVEAPFAAIPALHPAVRRVIPIAWRKWRKSLFAAPTRAAIGAARAELRRDDYDLVIDLQGLLKSVMWGVQARGPLAGYDRQSIKEPLAALAYTRMVRVSREAHAVARCRALVSGLLGYQLPDTWPEARPDFGIVPPAFADGDWQPPVLGAALIPCASRPEKLWPEAHWIAIGQRLRRASLTPVVVWGNDEERVRAERIAAGCGGVVPPFLTVAQMAAVLARARQIVGLDTGFSHLAAAFGAPTIGIYCDHEPGLAGITGPGPVASFGGKGQVPSLDEVMGQLEKHLKAR</sequence>
<keyword evidence="6" id="KW-0808">Transferase</keyword>
<evidence type="ECO:0000256" key="10">
    <source>
        <dbReference type="ARBA" id="ARBA00044041"/>
    </source>
</evidence>
<dbReference type="PANTHER" id="PTHR30160">
    <property type="entry name" value="TETRAACYLDISACCHARIDE 4'-KINASE-RELATED"/>
    <property type="match status" value="1"/>
</dbReference>
<evidence type="ECO:0000256" key="5">
    <source>
        <dbReference type="ARBA" id="ARBA00022676"/>
    </source>
</evidence>
<dbReference type="EMBL" id="JBBUTH010000001">
    <property type="protein sequence ID" value="MEK8049180.1"/>
    <property type="molecule type" value="Genomic_DNA"/>
</dbReference>
<keyword evidence="15" id="KW-1185">Reference proteome</keyword>
<comment type="pathway">
    <text evidence="2">Bacterial outer membrane biogenesis; LPS core biosynthesis.</text>
</comment>
<dbReference type="SUPFAM" id="SSF53756">
    <property type="entry name" value="UDP-Glycosyltransferase/glycogen phosphorylase"/>
    <property type="match status" value="1"/>
</dbReference>
<dbReference type="InterPro" id="IPR002201">
    <property type="entry name" value="Glyco_trans_9"/>
</dbReference>
<keyword evidence="3" id="KW-1003">Cell membrane</keyword>
<evidence type="ECO:0000256" key="11">
    <source>
        <dbReference type="ARBA" id="ARBA00044190"/>
    </source>
</evidence>
<dbReference type="InterPro" id="IPR051199">
    <property type="entry name" value="LPS_LOS_Heptosyltrfase"/>
</dbReference>
<evidence type="ECO:0000256" key="9">
    <source>
        <dbReference type="ARBA" id="ARBA00043995"/>
    </source>
</evidence>
<comment type="subcellular location">
    <subcellularLocation>
        <location evidence="1">Cell inner membrane</location>
        <topology evidence="1">Peripheral membrane protein</topology>
        <orientation evidence="1">Cytoplasmic side</orientation>
    </subcellularLocation>
</comment>
<evidence type="ECO:0000256" key="7">
    <source>
        <dbReference type="ARBA" id="ARBA00022985"/>
    </source>
</evidence>
<dbReference type="Pfam" id="PF01075">
    <property type="entry name" value="Glyco_transf_9"/>
    <property type="match status" value="1"/>
</dbReference>
<gene>
    <name evidence="14" type="primary">waaC</name>
    <name evidence="14" type="ORF">AACH10_02910</name>
</gene>